<organism evidence="1 2">
    <name type="scientific">Vreelandella nanhaiensis</name>
    <dbReference type="NCBI Taxonomy" id="1258546"/>
    <lineage>
        <taxon>Bacteria</taxon>
        <taxon>Pseudomonadati</taxon>
        <taxon>Pseudomonadota</taxon>
        <taxon>Gammaproteobacteria</taxon>
        <taxon>Oceanospirillales</taxon>
        <taxon>Halomonadaceae</taxon>
        <taxon>Vreelandella</taxon>
    </lineage>
</organism>
<proteinExistence type="predicted"/>
<gene>
    <name evidence="1" type="ORF">ELY38_16750</name>
</gene>
<evidence type="ECO:0000313" key="1">
    <source>
        <dbReference type="EMBL" id="RUR28580.1"/>
    </source>
</evidence>
<protein>
    <submittedName>
        <fullName evidence="1">Uncharacterized protein</fullName>
    </submittedName>
</protein>
<keyword evidence="2" id="KW-1185">Reference proteome</keyword>
<dbReference type="OrthoDB" id="6162547at2"/>
<comment type="caution">
    <text evidence="1">The sequence shown here is derived from an EMBL/GenBank/DDBJ whole genome shotgun (WGS) entry which is preliminary data.</text>
</comment>
<dbReference type="Proteomes" id="UP000287023">
    <property type="component" value="Unassembled WGS sequence"/>
</dbReference>
<accession>A0A3S0XS41</accession>
<dbReference type="RefSeq" id="WP_127063334.1">
    <property type="nucleotide sequence ID" value="NZ_RZHF01000027.1"/>
</dbReference>
<evidence type="ECO:0000313" key="2">
    <source>
        <dbReference type="Proteomes" id="UP000287023"/>
    </source>
</evidence>
<sequence length="127" mass="14087">MSLFSIECPTMKLYTRFFIVFILSFALPVTGTAQTLMMTGSFSMDHSNVYVTPESSFSGDTEHECCSQHERDDFADCKSGKECKTSSLLQVAVIKSLPFSPSQLPLVLAINFVRSLAPDAVWHPPRS</sequence>
<dbReference type="EMBL" id="RZHF01000027">
    <property type="protein sequence ID" value="RUR28580.1"/>
    <property type="molecule type" value="Genomic_DNA"/>
</dbReference>
<dbReference type="AlphaFoldDB" id="A0A3S0XS41"/>
<name>A0A3S0XS41_9GAMM</name>
<reference evidence="1 2" key="1">
    <citation type="submission" date="2018-12" db="EMBL/GenBank/DDBJ databases">
        <title>three novel Halomonas strain isolated from plants.</title>
        <authorList>
            <person name="Sun C."/>
        </authorList>
    </citation>
    <scope>NUCLEOTIDE SEQUENCE [LARGE SCALE GENOMIC DNA]</scope>
    <source>
        <strain evidence="1 2">JCM 18142</strain>
    </source>
</reference>